<dbReference type="CDD" id="cd00156">
    <property type="entry name" value="REC"/>
    <property type="match status" value="1"/>
</dbReference>
<evidence type="ECO:0000259" key="2">
    <source>
        <dbReference type="PROSITE" id="PS50110"/>
    </source>
</evidence>
<organism evidence="3">
    <name type="scientific">hydrothermal vent metagenome</name>
    <dbReference type="NCBI Taxonomy" id="652676"/>
    <lineage>
        <taxon>unclassified sequences</taxon>
        <taxon>metagenomes</taxon>
        <taxon>ecological metagenomes</taxon>
    </lineage>
</organism>
<evidence type="ECO:0000313" key="3">
    <source>
        <dbReference type="EMBL" id="VAV91951.1"/>
    </source>
</evidence>
<sequence>MYVEGVFDMTQCMIVAGTKDEHKRLVDMFSVYGFDLTSAANANEALDQCGTVMPDVIVLPENLQDMDVVAFIKQLRRAKNGDQAAVFLCSQEADSEKIGRAIWEGASDFLIAPFDAEVLDRKLKQVGVV</sequence>
<dbReference type="InterPro" id="IPR001789">
    <property type="entry name" value="Sig_transdc_resp-reg_receiver"/>
</dbReference>
<dbReference type="InterPro" id="IPR050595">
    <property type="entry name" value="Bact_response_regulator"/>
</dbReference>
<dbReference type="AlphaFoldDB" id="A0A3B0RK72"/>
<dbReference type="PROSITE" id="PS50110">
    <property type="entry name" value="RESPONSE_REGULATORY"/>
    <property type="match status" value="1"/>
</dbReference>
<dbReference type="SMART" id="SM00448">
    <property type="entry name" value="REC"/>
    <property type="match status" value="1"/>
</dbReference>
<dbReference type="PANTHER" id="PTHR44591:SF3">
    <property type="entry name" value="RESPONSE REGULATORY DOMAIN-CONTAINING PROTEIN"/>
    <property type="match status" value="1"/>
</dbReference>
<dbReference type="SUPFAM" id="SSF52172">
    <property type="entry name" value="CheY-like"/>
    <property type="match status" value="1"/>
</dbReference>
<accession>A0A3B0RK72</accession>
<dbReference type="PANTHER" id="PTHR44591">
    <property type="entry name" value="STRESS RESPONSE REGULATOR PROTEIN 1"/>
    <property type="match status" value="1"/>
</dbReference>
<keyword evidence="1" id="KW-0597">Phosphoprotein</keyword>
<feature type="domain" description="Response regulatory" evidence="2">
    <location>
        <begin position="11"/>
        <end position="127"/>
    </location>
</feature>
<dbReference type="GO" id="GO:0000160">
    <property type="term" value="P:phosphorelay signal transduction system"/>
    <property type="evidence" value="ECO:0007669"/>
    <property type="project" value="InterPro"/>
</dbReference>
<dbReference type="Gene3D" id="3.40.50.2300">
    <property type="match status" value="1"/>
</dbReference>
<name>A0A3B0RK72_9ZZZZ</name>
<proteinExistence type="predicted"/>
<evidence type="ECO:0000256" key="1">
    <source>
        <dbReference type="ARBA" id="ARBA00022553"/>
    </source>
</evidence>
<protein>
    <recommendedName>
        <fullName evidence="2">Response regulatory domain-containing protein</fullName>
    </recommendedName>
</protein>
<dbReference type="Pfam" id="PF00072">
    <property type="entry name" value="Response_reg"/>
    <property type="match status" value="1"/>
</dbReference>
<dbReference type="EMBL" id="UOEC01000094">
    <property type="protein sequence ID" value="VAV91951.1"/>
    <property type="molecule type" value="Genomic_DNA"/>
</dbReference>
<reference evidence="3" key="1">
    <citation type="submission" date="2018-06" db="EMBL/GenBank/DDBJ databases">
        <authorList>
            <person name="Zhirakovskaya E."/>
        </authorList>
    </citation>
    <scope>NUCLEOTIDE SEQUENCE</scope>
</reference>
<gene>
    <name evidence="3" type="ORF">MNBD_ALPHA08-1227</name>
</gene>
<dbReference type="InterPro" id="IPR011006">
    <property type="entry name" value="CheY-like_superfamily"/>
</dbReference>